<dbReference type="AlphaFoldDB" id="A0A165QM91"/>
<gene>
    <name evidence="3" type="ORF">NEOLEDRAFT_1071025</name>
</gene>
<feature type="transmembrane region" description="Helical" evidence="1">
    <location>
        <begin position="149"/>
        <end position="170"/>
    </location>
</feature>
<keyword evidence="1" id="KW-0472">Membrane</keyword>
<protein>
    <recommendedName>
        <fullName evidence="2">DUF6533 domain-containing protein</fullName>
    </recommendedName>
</protein>
<sequence>MPSELSAEVVSLISFLEGFESAKYLAVAMFAMSMYEYALTLEKEIKYFWSGSWSISRVLFLVSRYVPLIVIMCVSSHTLLTMLTLRVWYLCRFNVHARFLVVFTSVSCNIAAFAILGVIYKDLNAVSFSIPGLELNGCFVPAPVRLWRLLVPALVLHTLLYVFTTAPAVLRRNVYGKTNIVLDKLLRDGGFLYLAVLSELSQGFFTKSSTDISLPAIYSNMMPAIVSVCMSRVMFSIHSLAEDLNCNPDWLLSHLELSRVNWRKGENDRELIVEVIEDPEAIRDYELGVEATREGFSPLTTVVENVMTLDDKMVS</sequence>
<evidence type="ECO:0000313" key="3">
    <source>
        <dbReference type="EMBL" id="KZT22615.1"/>
    </source>
</evidence>
<reference evidence="3 4" key="1">
    <citation type="journal article" date="2016" name="Mol. Biol. Evol.">
        <title>Comparative Genomics of Early-Diverging Mushroom-Forming Fungi Provides Insights into the Origins of Lignocellulose Decay Capabilities.</title>
        <authorList>
            <person name="Nagy L.G."/>
            <person name="Riley R."/>
            <person name="Tritt A."/>
            <person name="Adam C."/>
            <person name="Daum C."/>
            <person name="Floudas D."/>
            <person name="Sun H."/>
            <person name="Yadav J.S."/>
            <person name="Pangilinan J."/>
            <person name="Larsson K.H."/>
            <person name="Matsuura K."/>
            <person name="Barry K."/>
            <person name="Labutti K."/>
            <person name="Kuo R."/>
            <person name="Ohm R.A."/>
            <person name="Bhattacharya S.S."/>
            <person name="Shirouzu T."/>
            <person name="Yoshinaga Y."/>
            <person name="Martin F.M."/>
            <person name="Grigoriev I.V."/>
            <person name="Hibbett D.S."/>
        </authorList>
    </citation>
    <scope>NUCLEOTIDE SEQUENCE [LARGE SCALE GENOMIC DNA]</scope>
    <source>
        <strain evidence="3 4">HHB14362 ss-1</strain>
    </source>
</reference>
<keyword evidence="4" id="KW-1185">Reference proteome</keyword>
<accession>A0A165QM91</accession>
<feature type="transmembrane region" description="Helical" evidence="1">
    <location>
        <begin position="97"/>
        <end position="120"/>
    </location>
</feature>
<dbReference type="InterPro" id="IPR045340">
    <property type="entry name" value="DUF6533"/>
</dbReference>
<dbReference type="InParanoid" id="A0A165QM91"/>
<evidence type="ECO:0000256" key="1">
    <source>
        <dbReference type="SAM" id="Phobius"/>
    </source>
</evidence>
<dbReference type="OrthoDB" id="2679643at2759"/>
<evidence type="ECO:0000259" key="2">
    <source>
        <dbReference type="Pfam" id="PF20151"/>
    </source>
</evidence>
<organism evidence="3 4">
    <name type="scientific">Neolentinus lepideus HHB14362 ss-1</name>
    <dbReference type="NCBI Taxonomy" id="1314782"/>
    <lineage>
        <taxon>Eukaryota</taxon>
        <taxon>Fungi</taxon>
        <taxon>Dikarya</taxon>
        <taxon>Basidiomycota</taxon>
        <taxon>Agaricomycotina</taxon>
        <taxon>Agaricomycetes</taxon>
        <taxon>Gloeophyllales</taxon>
        <taxon>Gloeophyllaceae</taxon>
        <taxon>Neolentinus</taxon>
    </lineage>
</organism>
<keyword evidence="1" id="KW-0812">Transmembrane</keyword>
<dbReference type="Proteomes" id="UP000076761">
    <property type="component" value="Unassembled WGS sequence"/>
</dbReference>
<name>A0A165QM91_9AGAM</name>
<feature type="domain" description="DUF6533" evidence="2">
    <location>
        <begin position="24"/>
        <end position="69"/>
    </location>
</feature>
<feature type="transmembrane region" description="Helical" evidence="1">
    <location>
        <begin position="58"/>
        <end position="85"/>
    </location>
</feature>
<proteinExistence type="predicted"/>
<evidence type="ECO:0000313" key="4">
    <source>
        <dbReference type="Proteomes" id="UP000076761"/>
    </source>
</evidence>
<dbReference type="EMBL" id="KV425593">
    <property type="protein sequence ID" value="KZT22615.1"/>
    <property type="molecule type" value="Genomic_DNA"/>
</dbReference>
<keyword evidence="1" id="KW-1133">Transmembrane helix</keyword>
<dbReference type="Pfam" id="PF20151">
    <property type="entry name" value="DUF6533"/>
    <property type="match status" value="1"/>
</dbReference>